<proteinExistence type="predicted"/>
<dbReference type="Pfam" id="PF01501">
    <property type="entry name" value="Glyco_transf_8"/>
    <property type="match status" value="1"/>
</dbReference>
<evidence type="ECO:0000256" key="2">
    <source>
        <dbReference type="ARBA" id="ARBA00023284"/>
    </source>
</evidence>
<dbReference type="PRINTS" id="PR00160">
    <property type="entry name" value="GLUTAREDOXIN"/>
</dbReference>
<dbReference type="SUPFAM" id="SSF52833">
    <property type="entry name" value="Thioredoxin-like"/>
    <property type="match status" value="1"/>
</dbReference>
<dbReference type="Gene3D" id="3.40.30.10">
    <property type="entry name" value="Glutaredoxin"/>
    <property type="match status" value="1"/>
</dbReference>
<dbReference type="InterPro" id="IPR050587">
    <property type="entry name" value="GNT1/Glycosyltrans_8"/>
</dbReference>
<dbReference type="Gene3D" id="3.90.550.10">
    <property type="entry name" value="Spore Coat Polysaccharide Biosynthesis Protein SpsA, Chain A"/>
    <property type="match status" value="1"/>
</dbReference>
<dbReference type="PROSITE" id="PS00195">
    <property type="entry name" value="GLUTAREDOXIN_1"/>
    <property type="match status" value="1"/>
</dbReference>
<sequence>MTLLSNEKYLQGALALEYSIRKSNSGYPLVVFHPPDLAPAAINELHKRSVTTKMVDLLLPTTHKEYGPDQRFYDCWSKLLPHGMIEYDRIVELDADMLFMSNADELMELKLPHGSMAATHACVCNPRNFPQYPKDWTADNCAYTKQHDVPETAHEMSHAIDARYGTRILNGGLQVVNPNQKVFNDILDILANATLTETFAFADQSLLSHYFAEKWIALPYVYNALKTMRTAHAPIWRDDKVKIIHYILHDKPWDDPAREGSEFVPNKWWWEINNERLREEKMAEVKTSTDRLIAQNSVIIFSKSYCPHCRAAKQIFSRFGATHEIVELDKVPDGHLIQQYLATKSGVRTVPQIFVRSKFIGGNSDLQRIAAQSNGLQKLLA</sequence>
<dbReference type="InterPro" id="IPR002109">
    <property type="entry name" value="Glutaredoxin"/>
</dbReference>
<dbReference type="InterPro" id="IPR002495">
    <property type="entry name" value="Glyco_trans_8"/>
</dbReference>
<dbReference type="eggNOG" id="KOG1752">
    <property type="taxonomic scope" value="Eukaryota"/>
</dbReference>
<dbReference type="PROSITE" id="PS51354">
    <property type="entry name" value="GLUTAREDOXIN_2"/>
    <property type="match status" value="1"/>
</dbReference>
<organism evidence="4 5">
    <name type="scientific">Taphrina deformans (strain PYCC 5710 / ATCC 11124 / CBS 356.35 / IMI 108563 / JCM 9778 / NBRC 8474)</name>
    <name type="common">Peach leaf curl fungus</name>
    <name type="synonym">Lalaria deformans</name>
    <dbReference type="NCBI Taxonomy" id="1097556"/>
    <lineage>
        <taxon>Eukaryota</taxon>
        <taxon>Fungi</taxon>
        <taxon>Dikarya</taxon>
        <taxon>Ascomycota</taxon>
        <taxon>Taphrinomycotina</taxon>
        <taxon>Taphrinomycetes</taxon>
        <taxon>Taphrinales</taxon>
        <taxon>Taphrinaceae</taxon>
        <taxon>Taphrina</taxon>
    </lineage>
</organism>
<keyword evidence="5" id="KW-1185">Reference proteome</keyword>
<keyword evidence="2" id="KW-0676">Redox-active center</keyword>
<feature type="domain" description="Glutaredoxin" evidence="3">
    <location>
        <begin position="298"/>
        <end position="360"/>
    </location>
</feature>
<dbReference type="SUPFAM" id="SSF53448">
    <property type="entry name" value="Nucleotide-diphospho-sugar transferases"/>
    <property type="match status" value="1"/>
</dbReference>
<dbReference type="InterPro" id="IPR036249">
    <property type="entry name" value="Thioredoxin-like_sf"/>
</dbReference>
<dbReference type="OrthoDB" id="2014201at2759"/>
<evidence type="ECO:0000313" key="4">
    <source>
        <dbReference type="EMBL" id="CCG81702.1"/>
    </source>
</evidence>
<keyword evidence="4" id="KW-0808">Transferase</keyword>
<evidence type="ECO:0000313" key="5">
    <source>
        <dbReference type="Proteomes" id="UP000013776"/>
    </source>
</evidence>
<dbReference type="STRING" id="1097556.R4XEB2"/>
<evidence type="ECO:0000259" key="3">
    <source>
        <dbReference type="Pfam" id="PF00462"/>
    </source>
</evidence>
<dbReference type="InterPro" id="IPR011767">
    <property type="entry name" value="GLR_AS"/>
</dbReference>
<dbReference type="Proteomes" id="UP000013776">
    <property type="component" value="Unassembled WGS sequence"/>
</dbReference>
<dbReference type="GO" id="GO:0016757">
    <property type="term" value="F:glycosyltransferase activity"/>
    <property type="evidence" value="ECO:0007669"/>
    <property type="project" value="InterPro"/>
</dbReference>
<dbReference type="PANTHER" id="PTHR11183">
    <property type="entry name" value="GLYCOGENIN SUBFAMILY MEMBER"/>
    <property type="match status" value="1"/>
</dbReference>
<gene>
    <name evidence="4" type="ORF">TAPDE_001527</name>
</gene>
<protein>
    <submittedName>
        <fullName evidence="4">Glycosyl transferase family protein</fullName>
    </submittedName>
</protein>
<dbReference type="VEuPathDB" id="FungiDB:TAPDE_001527"/>
<dbReference type="InterPro" id="IPR029044">
    <property type="entry name" value="Nucleotide-diphossugar_trans"/>
</dbReference>
<evidence type="ECO:0000256" key="1">
    <source>
        <dbReference type="ARBA" id="ARBA00023157"/>
    </source>
</evidence>
<dbReference type="GO" id="GO:0015038">
    <property type="term" value="F:glutathione disulfide oxidoreductase activity"/>
    <property type="evidence" value="ECO:0007669"/>
    <property type="project" value="UniProtKB-ARBA"/>
</dbReference>
<keyword evidence="1" id="KW-1015">Disulfide bond</keyword>
<accession>R4XEB2</accession>
<dbReference type="Pfam" id="PF00462">
    <property type="entry name" value="Glutaredoxin"/>
    <property type="match status" value="1"/>
</dbReference>
<dbReference type="AlphaFoldDB" id="R4XEB2"/>
<dbReference type="InterPro" id="IPR014025">
    <property type="entry name" value="Glutaredoxin_subgr"/>
</dbReference>
<dbReference type="CDD" id="cd03419">
    <property type="entry name" value="GRX_GRXh_1_2_like"/>
    <property type="match status" value="1"/>
</dbReference>
<name>R4XEB2_TAPDE</name>
<dbReference type="eggNOG" id="KOG1950">
    <property type="taxonomic scope" value="Eukaryota"/>
</dbReference>
<comment type="caution">
    <text evidence="4">The sequence shown here is derived from an EMBL/GenBank/DDBJ whole genome shotgun (WGS) entry which is preliminary data.</text>
</comment>
<reference evidence="4 5" key="1">
    <citation type="journal article" date="2013" name="MBio">
        <title>Genome sequencing of the plant pathogen Taphrina deformans, the causal agent of peach leaf curl.</title>
        <authorList>
            <person name="Cisse O.H."/>
            <person name="Almeida J.M.G.C.F."/>
            <person name="Fonseca A."/>
            <person name="Kumar A.A."/>
            <person name="Salojaervi J."/>
            <person name="Overmyer K."/>
            <person name="Hauser P.M."/>
            <person name="Pagni M."/>
        </authorList>
    </citation>
    <scope>NUCLEOTIDE SEQUENCE [LARGE SCALE GENOMIC DNA]</scope>
    <source>
        <strain evidence="5">PYCC 5710 / ATCC 11124 / CBS 356.35 / IMI 108563 / JCM 9778 / NBRC 8474</strain>
    </source>
</reference>
<dbReference type="EMBL" id="CAHR02000055">
    <property type="protein sequence ID" value="CCG81702.1"/>
    <property type="molecule type" value="Genomic_DNA"/>
</dbReference>